<evidence type="ECO:0000313" key="2">
    <source>
        <dbReference type="EMBL" id="KAG7169204.1"/>
    </source>
</evidence>
<dbReference type="AlphaFoldDB" id="A0A8J5MZF6"/>
<protein>
    <submittedName>
        <fullName evidence="2">Uncharacterized protein</fullName>
    </submittedName>
</protein>
<accession>A0A8J5MZF6</accession>
<dbReference type="EMBL" id="JAHLQT010037981">
    <property type="protein sequence ID" value="KAG7157117.1"/>
    <property type="molecule type" value="Genomic_DNA"/>
</dbReference>
<evidence type="ECO:0000313" key="1">
    <source>
        <dbReference type="EMBL" id="KAG7157117.1"/>
    </source>
</evidence>
<organism evidence="2 3">
    <name type="scientific">Homarus americanus</name>
    <name type="common">American lobster</name>
    <dbReference type="NCBI Taxonomy" id="6706"/>
    <lineage>
        <taxon>Eukaryota</taxon>
        <taxon>Metazoa</taxon>
        <taxon>Ecdysozoa</taxon>
        <taxon>Arthropoda</taxon>
        <taxon>Crustacea</taxon>
        <taxon>Multicrustacea</taxon>
        <taxon>Malacostraca</taxon>
        <taxon>Eumalacostraca</taxon>
        <taxon>Eucarida</taxon>
        <taxon>Decapoda</taxon>
        <taxon>Pleocyemata</taxon>
        <taxon>Astacidea</taxon>
        <taxon>Nephropoidea</taxon>
        <taxon>Nephropidae</taxon>
        <taxon>Homarus</taxon>
    </lineage>
</organism>
<gene>
    <name evidence="1" type="ORF">Hamer_G025049</name>
    <name evidence="2" type="ORF">Hamer_G030177</name>
</gene>
<name>A0A8J5MZF6_HOMAM</name>
<reference evidence="2" key="1">
    <citation type="journal article" date="2021" name="Sci. Adv.">
        <title>The American lobster genome reveals insights on longevity, neural, and immune adaptations.</title>
        <authorList>
            <person name="Polinski J.M."/>
            <person name="Zimin A.V."/>
            <person name="Clark K.F."/>
            <person name="Kohn A.B."/>
            <person name="Sadowski N."/>
            <person name="Timp W."/>
            <person name="Ptitsyn A."/>
            <person name="Khanna P."/>
            <person name="Romanova D.Y."/>
            <person name="Williams P."/>
            <person name="Greenwood S.J."/>
            <person name="Moroz L.L."/>
            <person name="Walt D.R."/>
            <person name="Bodnar A.G."/>
        </authorList>
    </citation>
    <scope>NUCLEOTIDE SEQUENCE</scope>
    <source>
        <strain evidence="2">GMGI-L3</strain>
    </source>
</reference>
<sequence length="99" mass="10722">MNICIRDHTVNTITTSHSINPIITTTTTCNTSGAAALQNHTTKTINSGETRGITTVLRSVTSSYNTASLTTSDYLTHYSLHSQSIGKLSQKMSLSILQY</sequence>
<proteinExistence type="predicted"/>
<dbReference type="EMBL" id="JAHLQT010017970">
    <property type="protein sequence ID" value="KAG7169204.1"/>
    <property type="molecule type" value="Genomic_DNA"/>
</dbReference>
<evidence type="ECO:0000313" key="3">
    <source>
        <dbReference type="Proteomes" id="UP000747542"/>
    </source>
</evidence>
<comment type="caution">
    <text evidence="2">The sequence shown here is derived from an EMBL/GenBank/DDBJ whole genome shotgun (WGS) entry which is preliminary data.</text>
</comment>
<dbReference type="Proteomes" id="UP000747542">
    <property type="component" value="Unassembled WGS sequence"/>
</dbReference>
<keyword evidence="3" id="KW-1185">Reference proteome</keyword>